<evidence type="ECO:0000256" key="1">
    <source>
        <dbReference type="ARBA" id="ARBA00022475"/>
    </source>
</evidence>
<keyword evidence="6 7" id="KW-0961">Cell wall biogenesis/degradation</keyword>
<comment type="catalytic activity">
    <reaction evidence="7">
        <text>a peptidoglycan chain = a peptidoglycan chain with N-acetyl-1,6-anhydromuramyl-[peptide] at the reducing end + a peptidoglycan chain with N-acetylglucosamine at the non-reducing end.</text>
        <dbReference type="EC" id="4.2.2.29"/>
    </reaction>
</comment>
<comment type="caution">
    <text evidence="8">The sequence shown here is derived from an EMBL/GenBank/DDBJ whole genome shotgun (WGS) entry which is preliminary data.</text>
</comment>
<comment type="similarity">
    <text evidence="7">Belongs to the transglycosylase MltG family.</text>
</comment>
<dbReference type="EC" id="4.2.2.29" evidence="7"/>
<dbReference type="PANTHER" id="PTHR30518:SF2">
    <property type="entry name" value="ENDOLYTIC MUREIN TRANSGLYCOSYLASE"/>
    <property type="match status" value="1"/>
</dbReference>
<evidence type="ECO:0000256" key="6">
    <source>
        <dbReference type="ARBA" id="ARBA00023316"/>
    </source>
</evidence>
<accession>A0ABW3TE05</accession>
<feature type="site" description="Important for catalytic activity" evidence="7">
    <location>
        <position position="259"/>
    </location>
</feature>
<keyword evidence="7" id="KW-0997">Cell inner membrane</keyword>
<comment type="function">
    <text evidence="7">Functions as a peptidoglycan terminase that cleaves nascent peptidoglycan strands endolytically to terminate their elongation.</text>
</comment>
<proteinExistence type="inferred from homology"/>
<dbReference type="EMBL" id="JBHTKR010000002">
    <property type="protein sequence ID" value="MFD1194276.1"/>
    <property type="molecule type" value="Genomic_DNA"/>
</dbReference>
<dbReference type="PANTHER" id="PTHR30518">
    <property type="entry name" value="ENDOLYTIC MUREIN TRANSGLYCOSYLASE"/>
    <property type="match status" value="1"/>
</dbReference>
<comment type="subcellular location">
    <subcellularLocation>
        <location evidence="7">Cell inner membrane</location>
        <topology evidence="7">Single-pass membrane protein</topology>
    </subcellularLocation>
</comment>
<keyword evidence="2 7" id="KW-0812">Transmembrane</keyword>
<evidence type="ECO:0000256" key="7">
    <source>
        <dbReference type="HAMAP-Rule" id="MF_02065"/>
    </source>
</evidence>
<evidence type="ECO:0000313" key="9">
    <source>
        <dbReference type="Proteomes" id="UP001597151"/>
    </source>
</evidence>
<evidence type="ECO:0000256" key="2">
    <source>
        <dbReference type="ARBA" id="ARBA00022692"/>
    </source>
</evidence>
<keyword evidence="9" id="KW-1185">Reference proteome</keyword>
<dbReference type="HAMAP" id="MF_02065">
    <property type="entry name" value="MltG"/>
    <property type="match status" value="1"/>
</dbReference>
<dbReference type="InterPro" id="IPR003770">
    <property type="entry name" value="MLTG-like"/>
</dbReference>
<protein>
    <recommendedName>
        <fullName evidence="7">Endolytic murein transglycosylase</fullName>
        <ecNumber evidence="7">4.2.2.29</ecNumber>
    </recommendedName>
    <alternativeName>
        <fullName evidence="7">Peptidoglycan lytic transglycosylase</fullName>
    </alternativeName>
    <alternativeName>
        <fullName evidence="7">Peptidoglycan polymerization terminase</fullName>
    </alternativeName>
</protein>
<organism evidence="8 9">
    <name type="scientific">Seohaeicola saemankumensis</name>
    <dbReference type="NCBI Taxonomy" id="481181"/>
    <lineage>
        <taxon>Bacteria</taxon>
        <taxon>Pseudomonadati</taxon>
        <taxon>Pseudomonadota</taxon>
        <taxon>Alphaproteobacteria</taxon>
        <taxon>Rhodobacterales</taxon>
        <taxon>Roseobacteraceae</taxon>
        <taxon>Seohaeicola</taxon>
    </lineage>
</organism>
<name>A0ABW3TE05_9RHOB</name>
<keyword evidence="3 7" id="KW-1133">Transmembrane helix</keyword>
<keyword evidence="5 7" id="KW-0456">Lyase</keyword>
<dbReference type="CDD" id="cd08010">
    <property type="entry name" value="MltG_like"/>
    <property type="match status" value="1"/>
</dbReference>
<feature type="transmembrane region" description="Helical" evidence="7">
    <location>
        <begin position="6"/>
        <end position="27"/>
    </location>
</feature>
<evidence type="ECO:0000256" key="5">
    <source>
        <dbReference type="ARBA" id="ARBA00023239"/>
    </source>
</evidence>
<evidence type="ECO:0000256" key="3">
    <source>
        <dbReference type="ARBA" id="ARBA00022989"/>
    </source>
</evidence>
<evidence type="ECO:0000313" key="8">
    <source>
        <dbReference type="EMBL" id="MFD1194276.1"/>
    </source>
</evidence>
<dbReference type="Pfam" id="PF02618">
    <property type="entry name" value="YceG"/>
    <property type="match status" value="2"/>
</dbReference>
<gene>
    <name evidence="7 8" type="primary">mltG</name>
    <name evidence="8" type="ORF">ACFQ3C_06310</name>
</gene>
<dbReference type="Gene3D" id="3.30.1490.480">
    <property type="entry name" value="Endolytic murein transglycosylase"/>
    <property type="match status" value="1"/>
</dbReference>
<dbReference type="RefSeq" id="WP_380789682.1">
    <property type="nucleotide sequence ID" value="NZ_JBHTKR010000002.1"/>
</dbReference>
<evidence type="ECO:0000256" key="4">
    <source>
        <dbReference type="ARBA" id="ARBA00023136"/>
    </source>
</evidence>
<sequence length="388" mass="42184">MWRHIASNAVTFLIVGVFLLAGVVLWGQREYSAQGPLDQAICLQVERGSSIARVSRNLQDQGAITNARVFRLGADYTEKSDLLKAGSFLIPPGTPMSEIVDIITRGGPSTCGTEVVYRIGVNSASVVVRELDPVTSRYEEKVSFNPAEDVPPSDYTQVRAQSDTRYRVALAEGVTSWQVVDALSRLDVLEGDVAEVPAEGTLAPDSYEVIPGQTRADLLARMTAAQQSILAEAWANRVDGLPLASPEEALILASIIEKETGVPEERRQVSSVFVNRLNRGMRLQTDPTVIYGITKGQGVLGRGLRQSELRGQTPWNTYVIEGLPPTPIANPGRASIEAALDPDDTPYVFFVADGTGGHAFAVTLEEHNRNVAEWRRIEAEQESKGQSD</sequence>
<keyword evidence="1 7" id="KW-1003">Cell membrane</keyword>
<reference evidence="9" key="1">
    <citation type="journal article" date="2019" name="Int. J. Syst. Evol. Microbiol.">
        <title>The Global Catalogue of Microorganisms (GCM) 10K type strain sequencing project: providing services to taxonomists for standard genome sequencing and annotation.</title>
        <authorList>
            <consortium name="The Broad Institute Genomics Platform"/>
            <consortium name="The Broad Institute Genome Sequencing Center for Infectious Disease"/>
            <person name="Wu L."/>
            <person name="Ma J."/>
        </authorList>
    </citation>
    <scope>NUCLEOTIDE SEQUENCE [LARGE SCALE GENOMIC DNA]</scope>
    <source>
        <strain evidence="9">CCUG 55328</strain>
    </source>
</reference>
<dbReference type="NCBIfam" id="TIGR00247">
    <property type="entry name" value="endolytic transglycosylase MltG"/>
    <property type="match status" value="1"/>
</dbReference>
<dbReference type="Gene3D" id="3.30.160.60">
    <property type="entry name" value="Classic Zinc Finger"/>
    <property type="match status" value="1"/>
</dbReference>
<keyword evidence="4 7" id="KW-0472">Membrane</keyword>
<dbReference type="Proteomes" id="UP001597151">
    <property type="component" value="Unassembled WGS sequence"/>
</dbReference>